<gene>
    <name evidence="1" type="ORF">LGLO00237_LOCUS29881</name>
</gene>
<evidence type="ECO:0000313" key="1">
    <source>
        <dbReference type="EMBL" id="CAE0678100.1"/>
    </source>
</evidence>
<reference evidence="1" key="1">
    <citation type="submission" date="2021-01" db="EMBL/GenBank/DDBJ databases">
        <authorList>
            <person name="Corre E."/>
            <person name="Pelletier E."/>
            <person name="Niang G."/>
            <person name="Scheremetjew M."/>
            <person name="Finn R."/>
            <person name="Kale V."/>
            <person name="Holt S."/>
            <person name="Cochrane G."/>
            <person name="Meng A."/>
            <person name="Brown T."/>
            <person name="Cohen L."/>
        </authorList>
    </citation>
    <scope>NUCLEOTIDE SEQUENCE</scope>
    <source>
        <strain evidence="1">CCCM811</strain>
    </source>
</reference>
<protein>
    <recommendedName>
        <fullName evidence="2">Phospholipid scramblase</fullName>
    </recommendedName>
</protein>
<dbReference type="AlphaFoldDB" id="A0A6V3SHG1"/>
<name>A0A6V3SHG1_9EUKA</name>
<accession>A0A6V3SHG1</accession>
<sequence>MVKYMRVNLRVPGWAQPGQVIEASADGKKFSVQIPAHLRPGQFFTVRVPMGGGHESKAPAVAPPEVSFNLEPNIVIGNDKYFKEVKKCQDWCDCSRLCCPYVKFSGKSEDISVKHQCCCLPCCCNFQVSNTASGSNEYKTLGTLAPAGCFDQNCTAVCCPCCYTGPKMQAKFLGSDGGIKYMLKANIECCQYCCLCLTCFSPCFRCCRFCCMDAQYTRYEQNVYGPDLNNEEVYAKIIYTDRMVCPCIPDERIQMRIEPAEGKTISKEDLILLSVFPTLISGYTCAEFCFPLCVPGGMMFAMPTPSGISQVDGANNIQFEHMNIKEALANRKQDDMY</sequence>
<organism evidence="1">
    <name type="scientific">Lotharella globosa</name>
    <dbReference type="NCBI Taxonomy" id="91324"/>
    <lineage>
        <taxon>Eukaryota</taxon>
        <taxon>Sar</taxon>
        <taxon>Rhizaria</taxon>
        <taxon>Cercozoa</taxon>
        <taxon>Chlorarachniophyceae</taxon>
        <taxon>Lotharella</taxon>
    </lineage>
</organism>
<evidence type="ECO:0008006" key="2">
    <source>
        <dbReference type="Google" id="ProtNLM"/>
    </source>
</evidence>
<dbReference type="EMBL" id="HBIV01042531">
    <property type="protein sequence ID" value="CAE0678100.1"/>
    <property type="molecule type" value="Transcribed_RNA"/>
</dbReference>
<proteinExistence type="predicted"/>